<evidence type="ECO:0000313" key="6">
    <source>
        <dbReference type="EMBL" id="RVU32649.1"/>
    </source>
</evidence>
<dbReference type="NCBIfam" id="NF006564">
    <property type="entry name" value="PRK09071.1"/>
    <property type="match status" value="1"/>
</dbReference>
<dbReference type="RefSeq" id="WP_127692818.1">
    <property type="nucleotide sequence ID" value="NZ_SACQ01000001.1"/>
</dbReference>
<feature type="domain" description="Glycosyl transferase family 3 N-terminal" evidence="5">
    <location>
        <begin position="17"/>
        <end position="72"/>
    </location>
</feature>
<keyword evidence="1" id="KW-0328">Glycosyltransferase</keyword>
<sequence length="328" mass="36828">MSEHPFAPFVRILGKGKTGSRSLTREEARDAMTMILQDEVRPEQLGAFLMLLRVKEEAPEELAGFVDAARAVACAPESLHVDLDWSSYAGKKRQLPWFLLAAFVLAENGERIFMHGVKGHTAGRIYTEDMLQLFGLQPCHDWQAVSQSLDSHAFAFMSIDTLVPKLGDIIELRNIFGLRSPVHTLCRLINPLQAEYTVDGVFHPAYAPMHQQASYLLAMQNSLTIRGDGGEAELKPDSDCEVRWIRQGELSDTTWSRIYERRLVKDPSLDVTLLPAVWRGEKSHQYGEGAVITTLAAVLLLRGRAADHAEAVVQATSMWENRSRERFQ</sequence>
<evidence type="ECO:0000259" key="4">
    <source>
        <dbReference type="Pfam" id="PF00591"/>
    </source>
</evidence>
<dbReference type="InterPro" id="IPR005940">
    <property type="entry name" value="Anthranilate_Pribosyl_Tfrase"/>
</dbReference>
<dbReference type="InterPro" id="IPR036320">
    <property type="entry name" value="Glycosyl_Trfase_fam3_N_dom_sf"/>
</dbReference>
<dbReference type="Gene3D" id="1.20.970.10">
    <property type="entry name" value="Transferase, Pyrimidine Nucleoside Phosphorylase, Chain C"/>
    <property type="match status" value="1"/>
</dbReference>
<evidence type="ECO:0000259" key="5">
    <source>
        <dbReference type="Pfam" id="PF02885"/>
    </source>
</evidence>
<evidence type="ECO:0000256" key="3">
    <source>
        <dbReference type="ARBA" id="ARBA00022822"/>
    </source>
</evidence>
<name>A0A437QDY8_9GAMM</name>
<organism evidence="6 7">
    <name type="scientific">Neptunomonas marina</name>
    <dbReference type="NCBI Taxonomy" id="1815562"/>
    <lineage>
        <taxon>Bacteria</taxon>
        <taxon>Pseudomonadati</taxon>
        <taxon>Pseudomonadota</taxon>
        <taxon>Gammaproteobacteria</taxon>
        <taxon>Oceanospirillales</taxon>
        <taxon>Oceanospirillaceae</taxon>
        <taxon>Neptunomonas</taxon>
    </lineage>
</organism>
<keyword evidence="3" id="KW-0028">Amino-acid biosynthesis</keyword>
<dbReference type="SUPFAM" id="SSF47648">
    <property type="entry name" value="Nucleoside phosphorylase/phosphoribosyltransferase N-terminal domain"/>
    <property type="match status" value="1"/>
</dbReference>
<keyword evidence="3" id="KW-0822">Tryptophan biosynthesis</keyword>
<keyword evidence="7" id="KW-1185">Reference proteome</keyword>
<protein>
    <submittedName>
        <fullName evidence="6">Glycosyl transferase family protein</fullName>
    </submittedName>
</protein>
<dbReference type="Pfam" id="PF00591">
    <property type="entry name" value="Glycos_transf_3"/>
    <property type="match status" value="1"/>
</dbReference>
<dbReference type="GO" id="GO:0000162">
    <property type="term" value="P:L-tryptophan biosynthetic process"/>
    <property type="evidence" value="ECO:0007669"/>
    <property type="project" value="UniProtKB-KW"/>
</dbReference>
<dbReference type="InterPro" id="IPR017459">
    <property type="entry name" value="Glycosyl_Trfase_fam3_N_dom"/>
</dbReference>
<dbReference type="PANTHER" id="PTHR43285:SF4">
    <property type="entry name" value="TRANSFERASE"/>
    <property type="match status" value="1"/>
</dbReference>
<dbReference type="SUPFAM" id="SSF52418">
    <property type="entry name" value="Nucleoside phosphorylase/phosphoribosyltransferase catalytic domain"/>
    <property type="match status" value="1"/>
</dbReference>
<accession>A0A437QDY8</accession>
<dbReference type="GO" id="GO:0004048">
    <property type="term" value="F:anthranilate phosphoribosyltransferase activity"/>
    <property type="evidence" value="ECO:0007669"/>
    <property type="project" value="InterPro"/>
</dbReference>
<evidence type="ECO:0000313" key="7">
    <source>
        <dbReference type="Proteomes" id="UP000282818"/>
    </source>
</evidence>
<dbReference type="InterPro" id="IPR035902">
    <property type="entry name" value="Nuc_phospho_transferase"/>
</dbReference>
<dbReference type="EMBL" id="SACQ01000001">
    <property type="protein sequence ID" value="RVU32649.1"/>
    <property type="molecule type" value="Genomic_DNA"/>
</dbReference>
<feature type="domain" description="Glycosyl transferase family 3" evidence="4">
    <location>
        <begin position="100"/>
        <end position="318"/>
    </location>
</feature>
<dbReference type="PANTHER" id="PTHR43285">
    <property type="entry name" value="ANTHRANILATE PHOSPHORIBOSYLTRANSFERASE"/>
    <property type="match status" value="1"/>
</dbReference>
<evidence type="ECO:0000256" key="2">
    <source>
        <dbReference type="ARBA" id="ARBA00022679"/>
    </source>
</evidence>
<dbReference type="Pfam" id="PF02885">
    <property type="entry name" value="Glycos_trans_3N"/>
    <property type="match status" value="1"/>
</dbReference>
<proteinExistence type="predicted"/>
<dbReference type="InterPro" id="IPR000312">
    <property type="entry name" value="Glycosyl_Trfase_fam3"/>
</dbReference>
<gene>
    <name evidence="6" type="ORF">EOE65_03055</name>
</gene>
<dbReference type="Gene3D" id="3.40.1030.10">
    <property type="entry name" value="Nucleoside phosphorylase/phosphoribosyltransferase catalytic domain"/>
    <property type="match status" value="1"/>
</dbReference>
<dbReference type="AlphaFoldDB" id="A0A437QDY8"/>
<keyword evidence="3" id="KW-0057">Aromatic amino acid biosynthesis</keyword>
<keyword evidence="2 6" id="KW-0808">Transferase</keyword>
<evidence type="ECO:0000256" key="1">
    <source>
        <dbReference type="ARBA" id="ARBA00022676"/>
    </source>
</evidence>
<comment type="caution">
    <text evidence="6">The sequence shown here is derived from an EMBL/GenBank/DDBJ whole genome shotgun (WGS) entry which is preliminary data.</text>
</comment>
<dbReference type="GO" id="GO:0005829">
    <property type="term" value="C:cytosol"/>
    <property type="evidence" value="ECO:0007669"/>
    <property type="project" value="TreeGrafter"/>
</dbReference>
<dbReference type="Proteomes" id="UP000282818">
    <property type="component" value="Unassembled WGS sequence"/>
</dbReference>
<reference evidence="6 7" key="1">
    <citation type="submission" date="2019-01" db="EMBL/GenBank/DDBJ databases">
        <authorList>
            <person name="Chen W.-M."/>
        </authorList>
    </citation>
    <scope>NUCLEOTIDE SEQUENCE [LARGE SCALE GENOMIC DNA]</scope>
    <source>
        <strain evidence="6 7">HPM-16</strain>
    </source>
</reference>